<dbReference type="Gene3D" id="3.90.176.10">
    <property type="entry name" value="Toxin ADP-ribosyltransferase, Chain A, domain 1"/>
    <property type="match status" value="1"/>
</dbReference>
<dbReference type="SUPFAM" id="SSF56399">
    <property type="entry name" value="ADP-ribosylation"/>
    <property type="match status" value="1"/>
</dbReference>
<name>A0A3T1CX45_9VIRU</name>
<keyword evidence="2" id="KW-1185">Reference proteome</keyword>
<evidence type="ECO:0000313" key="1">
    <source>
        <dbReference type="EMBL" id="BBI30412.1"/>
    </source>
</evidence>
<proteinExistence type="predicted"/>
<dbReference type="Proteomes" id="UP001161669">
    <property type="component" value="Segment"/>
</dbReference>
<dbReference type="EMBL" id="AP018495">
    <property type="protein sequence ID" value="BBI30412.1"/>
    <property type="molecule type" value="Genomic_DNA"/>
</dbReference>
<organism evidence="1 2">
    <name type="scientific">Acanthamoeba castellanii medusavirus J1</name>
    <dbReference type="NCBI Taxonomy" id="3114988"/>
    <lineage>
        <taxon>Viruses</taxon>
        <taxon>Varidnaviria</taxon>
        <taxon>Bamfordvirae</taxon>
        <taxon>Nucleocytoviricota</taxon>
        <taxon>Megaviricetes</taxon>
        <taxon>Mamonoviridae</taxon>
        <taxon>Medusavirus</taxon>
        <taxon>Medusavirus medusae</taxon>
    </lineage>
</organism>
<sequence length="384" mass="44558">MKRPRTAANQACKRTKSDNERHIKFLLKDYNKLLRKAEANIFCPPEIIEGYFLKRIAVYHEILDKYGHAPRAIEELRDELLERSRQRNAEAEAEWRRAFEHHCSDSEIPLYYVRPDGYVRHSGHHTPVSQVPLLSHIVDRPELVPATKEWLDAQKSSFGLSTTQKQRLALTNYCFRGYGSIWEAFNTGKVKEHADAAAIDEAFKHPRLRKHTLPRGMCLFEGQGFHEQENDIARLNLRDDQLPHRLHSRRPRSTSLVPNIALLYTGGSIKEYKPFEPPVHEWHAISPKSTTEFSDWANRHRLTMAGGCCIRYYIQSGVPAMSMWTTADHIQEEAEVMLPPGCTIEIFKIERDVEMSTRRIDNAGIRVPQCFYDVYHANLTWENV</sequence>
<reference evidence="2" key="1">
    <citation type="journal article" date="2019" name="J. Virol.">
        <title>Medusavirus, a novel large DNA virus discovered from hot spring water.</title>
        <authorList>
            <person name="Yoshikawa G."/>
            <person name="Blanc-Mathieu R."/>
            <person name="Song C."/>
            <person name="Kayama Y."/>
            <person name="Mochizuki T."/>
            <person name="Murata K."/>
            <person name="Ogata H."/>
            <person name="Takemura M."/>
        </authorList>
    </citation>
    <scope>NUCLEOTIDE SEQUENCE [LARGE SCALE GENOMIC DNA]</scope>
</reference>
<accession>A0A3T1CX45</accession>
<dbReference type="KEGG" id="vg:80540764"/>
<protein>
    <submittedName>
        <fullName evidence="1">Uncharacterized protein</fullName>
    </submittedName>
</protein>
<evidence type="ECO:0000313" key="2">
    <source>
        <dbReference type="Proteomes" id="UP001161669"/>
    </source>
</evidence>